<name>A0A1H7EIW0_9BURK</name>
<dbReference type="OrthoDB" id="9823706at2"/>
<dbReference type="RefSeq" id="WP_090874062.1">
    <property type="nucleotide sequence ID" value="NZ_FNYE01000076.1"/>
</dbReference>
<evidence type="ECO:0000313" key="3">
    <source>
        <dbReference type="Proteomes" id="UP000198866"/>
    </source>
</evidence>
<keyword evidence="3" id="KW-1185">Reference proteome</keyword>
<evidence type="ECO:0000256" key="1">
    <source>
        <dbReference type="SAM" id="Phobius"/>
    </source>
</evidence>
<dbReference type="AlphaFoldDB" id="A0A1H7EIW0"/>
<keyword evidence="1" id="KW-0472">Membrane</keyword>
<accession>A0A1H7EIW0</accession>
<evidence type="ECO:0000313" key="2">
    <source>
        <dbReference type="EMBL" id="SEK13788.1"/>
    </source>
</evidence>
<organism evidence="2 3">
    <name type="scientific">Paraburkholderia diazotrophica</name>
    <dbReference type="NCBI Taxonomy" id="667676"/>
    <lineage>
        <taxon>Bacteria</taxon>
        <taxon>Pseudomonadati</taxon>
        <taxon>Pseudomonadota</taxon>
        <taxon>Betaproteobacteria</taxon>
        <taxon>Burkholderiales</taxon>
        <taxon>Burkholderiaceae</taxon>
        <taxon>Paraburkholderia</taxon>
    </lineage>
</organism>
<gene>
    <name evidence="2" type="ORF">SAMN05192539_10766</name>
</gene>
<dbReference type="EMBL" id="FNYE01000076">
    <property type="protein sequence ID" value="SEK13788.1"/>
    <property type="molecule type" value="Genomic_DNA"/>
</dbReference>
<protein>
    <submittedName>
        <fullName evidence="2">Uncharacterized protein</fullName>
    </submittedName>
</protein>
<proteinExistence type="predicted"/>
<sequence>MPNELVVPCWTRGRIWPTLAYFIAVSASSLRLYKDSHVAGPWILALYSILIAVPVCRMLFKKRFIFSAQPKSIQCESRFAGILIKSRALDPAAFKWVRSRMGSFEPRDAIIEIGMVHAYDAVTVQTVKYAMSETPEVVRTRTEIANILTIDDRGHERLPPQRIIS</sequence>
<dbReference type="Proteomes" id="UP000198866">
    <property type="component" value="Unassembled WGS sequence"/>
</dbReference>
<keyword evidence="1" id="KW-1133">Transmembrane helix</keyword>
<keyword evidence="1" id="KW-0812">Transmembrane</keyword>
<feature type="transmembrane region" description="Helical" evidence="1">
    <location>
        <begin position="39"/>
        <end position="60"/>
    </location>
</feature>
<reference evidence="3" key="1">
    <citation type="submission" date="2016-10" db="EMBL/GenBank/DDBJ databases">
        <authorList>
            <person name="Varghese N."/>
            <person name="Submissions S."/>
        </authorList>
    </citation>
    <scope>NUCLEOTIDE SEQUENCE [LARGE SCALE GENOMIC DNA]</scope>
    <source>
        <strain evidence="3">LMG 26031</strain>
    </source>
</reference>